<sequence length="178" mass="20544">MMKQQEIIRRTVPFIIMNPTATVNDIAKNAGISRATFHRTFTGRDELYDVMARACIEEIDTALKGLERKLDLFESLKDIVDVLIELGDRVYFLYYYPDGLNSDELRQECHAILKPLYTVVIKMYKKKMLNQNVNEGWIINTINNYVSIAWVQVYVGNVTQAEAVENTMQMLLHGVVAY</sequence>
<protein>
    <submittedName>
        <fullName evidence="4">Transcriptional regulator, TetR family</fullName>
    </submittedName>
</protein>
<name>E7FXS8_ERYRH</name>
<keyword evidence="1 2" id="KW-0238">DNA-binding</keyword>
<evidence type="ECO:0000256" key="2">
    <source>
        <dbReference type="PROSITE-ProRule" id="PRU00335"/>
    </source>
</evidence>
<keyword evidence="5" id="KW-1185">Reference proteome</keyword>
<dbReference type="InterPro" id="IPR001647">
    <property type="entry name" value="HTH_TetR"/>
</dbReference>
<feature type="DNA-binding region" description="H-T-H motif" evidence="2">
    <location>
        <begin position="22"/>
        <end position="41"/>
    </location>
</feature>
<dbReference type="Proteomes" id="UP000003028">
    <property type="component" value="Unassembled WGS sequence"/>
</dbReference>
<dbReference type="STRING" id="1648.A2I91_08190"/>
<evidence type="ECO:0000256" key="1">
    <source>
        <dbReference type="ARBA" id="ARBA00023125"/>
    </source>
</evidence>
<dbReference type="SUPFAM" id="SSF46689">
    <property type="entry name" value="Homeodomain-like"/>
    <property type="match status" value="1"/>
</dbReference>
<gene>
    <name evidence="4" type="ORF">HMPREF0357_11455</name>
</gene>
<dbReference type="EMBL" id="ACLK02000003">
    <property type="protein sequence ID" value="EFY08302.1"/>
    <property type="molecule type" value="Genomic_DNA"/>
</dbReference>
<dbReference type="InterPro" id="IPR009057">
    <property type="entry name" value="Homeodomain-like_sf"/>
</dbReference>
<dbReference type="Pfam" id="PF00440">
    <property type="entry name" value="TetR_N"/>
    <property type="match status" value="1"/>
</dbReference>
<dbReference type="AlphaFoldDB" id="E7FXS8"/>
<dbReference type="Gene3D" id="1.10.357.10">
    <property type="entry name" value="Tetracycline Repressor, domain 2"/>
    <property type="match status" value="1"/>
</dbReference>
<organism evidence="4 5">
    <name type="scientific">Erysipelothrix rhusiopathiae ATCC 19414</name>
    <dbReference type="NCBI Taxonomy" id="525280"/>
    <lineage>
        <taxon>Bacteria</taxon>
        <taxon>Bacillati</taxon>
        <taxon>Bacillota</taxon>
        <taxon>Erysipelotrichia</taxon>
        <taxon>Erysipelotrichales</taxon>
        <taxon>Erysipelotrichaceae</taxon>
        <taxon>Erysipelothrix</taxon>
    </lineage>
</organism>
<evidence type="ECO:0000259" key="3">
    <source>
        <dbReference type="PROSITE" id="PS50977"/>
    </source>
</evidence>
<dbReference type="PROSITE" id="PS50977">
    <property type="entry name" value="HTH_TETR_2"/>
    <property type="match status" value="1"/>
</dbReference>
<dbReference type="GO" id="GO:0003677">
    <property type="term" value="F:DNA binding"/>
    <property type="evidence" value="ECO:0007669"/>
    <property type="project" value="UniProtKB-UniRule"/>
</dbReference>
<proteinExistence type="predicted"/>
<accession>E7FXS8</accession>
<reference evidence="4" key="1">
    <citation type="submission" date="2011-01" db="EMBL/GenBank/DDBJ databases">
        <authorList>
            <person name="Muzny D."/>
            <person name="Qin X."/>
            <person name="Buhay C."/>
            <person name="Dugan-Rocha S."/>
            <person name="Ding Y."/>
            <person name="Chen G."/>
            <person name="Hawes A."/>
            <person name="Holder M."/>
            <person name="Jhangiani S."/>
            <person name="Johnson A."/>
            <person name="Khan Z."/>
            <person name="Li Z."/>
            <person name="Liu W."/>
            <person name="Liu X."/>
            <person name="Perez L."/>
            <person name="Shen H."/>
            <person name="Wang Q."/>
            <person name="Watt J."/>
            <person name="Xi L."/>
            <person name="Xin Y."/>
            <person name="Zhou J."/>
            <person name="Deng J."/>
            <person name="Jiang H."/>
            <person name="Liu Y."/>
            <person name="Qu J."/>
            <person name="Song X.-Z."/>
            <person name="Zhang L."/>
            <person name="Villasana D."/>
            <person name="Johnson A."/>
            <person name="Liu J."/>
            <person name="Liyanage D."/>
            <person name="Lorensuhewa L."/>
            <person name="Robinson T."/>
            <person name="Song A."/>
            <person name="Song B.-B."/>
            <person name="Dinh H."/>
            <person name="Thornton R."/>
            <person name="Coyle M."/>
            <person name="Francisco L."/>
            <person name="Jackson L."/>
            <person name="Javaid M."/>
            <person name="Korchina V."/>
            <person name="Kovar C."/>
            <person name="Mata R."/>
            <person name="Mathew T."/>
            <person name="Ngo R."/>
            <person name="Nguyen L."/>
            <person name="Nguyen N."/>
            <person name="Okwuonu G."/>
            <person name="Ongeri F."/>
            <person name="Pham C."/>
            <person name="Simmons D."/>
            <person name="Wilczek-Boney K."/>
            <person name="Hale W."/>
            <person name="Jakkamsetti A."/>
            <person name="Pham P."/>
            <person name="Ruth R."/>
            <person name="San Lucas F."/>
            <person name="Warren J."/>
            <person name="Zhang J."/>
            <person name="Zhao Z."/>
            <person name="Zhou C."/>
            <person name="Zhu D."/>
            <person name="Lee S."/>
            <person name="Bess C."/>
            <person name="Blankenburg K."/>
            <person name="Forbes L."/>
            <person name="Fu Q."/>
            <person name="Gubbala S."/>
            <person name="Hirani K."/>
            <person name="Jayaseelan J.C."/>
            <person name="Lara F."/>
            <person name="Munidasa M."/>
            <person name="Palculict T."/>
            <person name="Patil S."/>
            <person name="Pu L.-L."/>
            <person name="Saada N."/>
            <person name="Tang L."/>
            <person name="Weissenberger G."/>
            <person name="Zhu Y."/>
            <person name="Hemphill L."/>
            <person name="Shang Y."/>
            <person name="Youmans B."/>
            <person name="Ayvaz T."/>
            <person name="Ross M."/>
            <person name="Santibanez J."/>
            <person name="Aqrawi P."/>
            <person name="Gross S."/>
            <person name="Joshi V."/>
            <person name="Fowler G."/>
            <person name="Nazareth L."/>
            <person name="Reid J."/>
            <person name="Worley K."/>
            <person name="Petrosino J."/>
            <person name="Highlander S."/>
            <person name="Gibbs R."/>
        </authorList>
    </citation>
    <scope>NUCLEOTIDE SEQUENCE [LARGE SCALE GENOMIC DNA]</scope>
    <source>
        <strain evidence="4">ATCC 19414</strain>
    </source>
</reference>
<evidence type="ECO:0000313" key="4">
    <source>
        <dbReference type="EMBL" id="EFY08302.1"/>
    </source>
</evidence>
<feature type="domain" description="HTH tetR-type" evidence="3">
    <location>
        <begin position="1"/>
        <end position="59"/>
    </location>
</feature>
<evidence type="ECO:0000313" key="5">
    <source>
        <dbReference type="Proteomes" id="UP000003028"/>
    </source>
</evidence>
<comment type="caution">
    <text evidence="4">The sequence shown here is derived from an EMBL/GenBank/DDBJ whole genome shotgun (WGS) entry which is preliminary data.</text>
</comment>